<gene>
    <name evidence="1" type="ORF">VNO80_06507</name>
</gene>
<accession>A0AAN9NGZ3</accession>
<dbReference type="EMBL" id="JAYMYR010000003">
    <property type="protein sequence ID" value="KAK7373110.1"/>
    <property type="molecule type" value="Genomic_DNA"/>
</dbReference>
<protein>
    <submittedName>
        <fullName evidence="1">Uncharacterized protein</fullName>
    </submittedName>
</protein>
<keyword evidence="2" id="KW-1185">Reference proteome</keyword>
<dbReference type="AlphaFoldDB" id="A0AAN9NGZ3"/>
<name>A0AAN9NGZ3_PHACN</name>
<comment type="caution">
    <text evidence="1">The sequence shown here is derived from an EMBL/GenBank/DDBJ whole genome shotgun (WGS) entry which is preliminary data.</text>
</comment>
<reference evidence="1 2" key="1">
    <citation type="submission" date="2024-01" db="EMBL/GenBank/DDBJ databases">
        <title>The genomes of 5 underutilized Papilionoideae crops provide insights into root nodulation and disease resistanc.</title>
        <authorList>
            <person name="Jiang F."/>
        </authorList>
    </citation>
    <scope>NUCLEOTIDE SEQUENCE [LARGE SCALE GENOMIC DNA]</scope>
    <source>
        <strain evidence="1">JINMINGXINNONG_FW02</strain>
        <tissue evidence="1">Leaves</tissue>
    </source>
</reference>
<sequence>MQMCDDSSRDMHRKTVVYRCFPSQVLNWELATFKPMPAPHAVQGSLLLLHNYPFSKRGDGSASIKRVIQFWSWKMGVAGAEAENSFDACQFEPSVVGLFSAEEVCVLAVGCKAI</sequence>
<organism evidence="1 2">
    <name type="scientific">Phaseolus coccineus</name>
    <name type="common">Scarlet runner bean</name>
    <name type="synonym">Phaseolus multiflorus</name>
    <dbReference type="NCBI Taxonomy" id="3886"/>
    <lineage>
        <taxon>Eukaryota</taxon>
        <taxon>Viridiplantae</taxon>
        <taxon>Streptophyta</taxon>
        <taxon>Embryophyta</taxon>
        <taxon>Tracheophyta</taxon>
        <taxon>Spermatophyta</taxon>
        <taxon>Magnoliopsida</taxon>
        <taxon>eudicotyledons</taxon>
        <taxon>Gunneridae</taxon>
        <taxon>Pentapetalae</taxon>
        <taxon>rosids</taxon>
        <taxon>fabids</taxon>
        <taxon>Fabales</taxon>
        <taxon>Fabaceae</taxon>
        <taxon>Papilionoideae</taxon>
        <taxon>50 kb inversion clade</taxon>
        <taxon>NPAAA clade</taxon>
        <taxon>indigoferoid/millettioid clade</taxon>
        <taxon>Phaseoleae</taxon>
        <taxon>Phaseolus</taxon>
    </lineage>
</organism>
<proteinExistence type="predicted"/>
<dbReference type="Proteomes" id="UP001374584">
    <property type="component" value="Unassembled WGS sequence"/>
</dbReference>
<evidence type="ECO:0000313" key="2">
    <source>
        <dbReference type="Proteomes" id="UP001374584"/>
    </source>
</evidence>
<evidence type="ECO:0000313" key="1">
    <source>
        <dbReference type="EMBL" id="KAK7373110.1"/>
    </source>
</evidence>